<feature type="transmembrane region" description="Helical" evidence="12">
    <location>
        <begin position="114"/>
        <end position="134"/>
    </location>
</feature>
<evidence type="ECO:0000256" key="11">
    <source>
        <dbReference type="ARBA" id="ARBA00047594"/>
    </source>
</evidence>
<dbReference type="AlphaFoldDB" id="X0XJW3"/>
<dbReference type="Pfam" id="PF02673">
    <property type="entry name" value="BacA"/>
    <property type="match status" value="1"/>
</dbReference>
<comment type="similarity">
    <text evidence="2">Belongs to the UppP family.</text>
</comment>
<feature type="transmembrane region" description="Helical" evidence="12">
    <location>
        <begin position="51"/>
        <end position="75"/>
    </location>
</feature>
<proteinExistence type="inferred from homology"/>
<comment type="subcellular location">
    <subcellularLocation>
        <location evidence="1">Cell membrane</location>
        <topology evidence="1">Multi-pass membrane protein</topology>
    </subcellularLocation>
</comment>
<evidence type="ECO:0000256" key="6">
    <source>
        <dbReference type="ARBA" id="ARBA00022692"/>
    </source>
</evidence>
<dbReference type="PANTHER" id="PTHR30622">
    <property type="entry name" value="UNDECAPRENYL-DIPHOSPHATASE"/>
    <property type="match status" value="1"/>
</dbReference>
<evidence type="ECO:0000313" key="13">
    <source>
        <dbReference type="EMBL" id="GAG36943.1"/>
    </source>
</evidence>
<evidence type="ECO:0000256" key="1">
    <source>
        <dbReference type="ARBA" id="ARBA00004651"/>
    </source>
</evidence>
<accession>X0XJW3</accession>
<comment type="catalytic activity">
    <reaction evidence="11">
        <text>di-trans,octa-cis-undecaprenyl diphosphate + H2O = di-trans,octa-cis-undecaprenyl phosphate + phosphate + H(+)</text>
        <dbReference type="Rhea" id="RHEA:28094"/>
        <dbReference type="ChEBI" id="CHEBI:15377"/>
        <dbReference type="ChEBI" id="CHEBI:15378"/>
        <dbReference type="ChEBI" id="CHEBI:43474"/>
        <dbReference type="ChEBI" id="CHEBI:58405"/>
        <dbReference type="ChEBI" id="CHEBI:60392"/>
        <dbReference type="EC" id="3.6.1.27"/>
    </reaction>
</comment>
<evidence type="ECO:0000256" key="10">
    <source>
        <dbReference type="ARBA" id="ARBA00032707"/>
    </source>
</evidence>
<feature type="transmembrane region" description="Helical" evidence="12">
    <location>
        <begin position="87"/>
        <end position="108"/>
    </location>
</feature>
<dbReference type="EMBL" id="BARS01041874">
    <property type="protein sequence ID" value="GAG36943.1"/>
    <property type="molecule type" value="Genomic_DNA"/>
</dbReference>
<dbReference type="InterPro" id="IPR003824">
    <property type="entry name" value="UppP"/>
</dbReference>
<protein>
    <recommendedName>
        <fullName evidence="4">Undecaprenyl-diphosphatase</fullName>
        <ecNumber evidence="3">3.6.1.27</ecNumber>
    </recommendedName>
    <alternativeName>
        <fullName evidence="10">Undecaprenyl pyrophosphate phosphatase</fullName>
    </alternativeName>
</protein>
<name>X0XJW3_9ZZZZ</name>
<dbReference type="PANTHER" id="PTHR30622:SF4">
    <property type="entry name" value="UNDECAPRENYL-DIPHOSPHATASE"/>
    <property type="match status" value="1"/>
</dbReference>
<evidence type="ECO:0000256" key="3">
    <source>
        <dbReference type="ARBA" id="ARBA00012374"/>
    </source>
</evidence>
<keyword evidence="5" id="KW-1003">Cell membrane</keyword>
<dbReference type="GO" id="GO:0005886">
    <property type="term" value="C:plasma membrane"/>
    <property type="evidence" value="ECO:0007669"/>
    <property type="project" value="UniProtKB-SubCell"/>
</dbReference>
<keyword evidence="6 12" id="KW-0812">Transmembrane</keyword>
<evidence type="ECO:0000256" key="9">
    <source>
        <dbReference type="ARBA" id="ARBA00023136"/>
    </source>
</evidence>
<sequence length="136" mass="14461">LGKRQRSMGDLNWLDSILIGLAQGLAIAPGISRSGATMAMGLLRGVKREAAARYSFLLATPIILGAGLLPLAELFRAEVVGAQLPPLIIGFLAAAISGYLCIRVLLAYLQRGRLYVFAAYCWLAGGVSLIVFLMRG</sequence>
<organism evidence="13">
    <name type="scientific">marine sediment metagenome</name>
    <dbReference type="NCBI Taxonomy" id="412755"/>
    <lineage>
        <taxon>unclassified sequences</taxon>
        <taxon>metagenomes</taxon>
        <taxon>ecological metagenomes</taxon>
    </lineage>
</organism>
<evidence type="ECO:0000256" key="2">
    <source>
        <dbReference type="ARBA" id="ARBA00010621"/>
    </source>
</evidence>
<keyword evidence="8 12" id="KW-1133">Transmembrane helix</keyword>
<keyword evidence="7" id="KW-0378">Hydrolase</keyword>
<evidence type="ECO:0000256" key="4">
    <source>
        <dbReference type="ARBA" id="ARBA00021581"/>
    </source>
</evidence>
<dbReference type="EC" id="3.6.1.27" evidence="3"/>
<evidence type="ECO:0000256" key="7">
    <source>
        <dbReference type="ARBA" id="ARBA00022801"/>
    </source>
</evidence>
<feature type="non-terminal residue" evidence="13">
    <location>
        <position position="1"/>
    </location>
</feature>
<evidence type="ECO:0000256" key="12">
    <source>
        <dbReference type="SAM" id="Phobius"/>
    </source>
</evidence>
<dbReference type="GO" id="GO:0050380">
    <property type="term" value="F:undecaprenyl-diphosphatase activity"/>
    <property type="evidence" value="ECO:0007669"/>
    <property type="project" value="UniProtKB-EC"/>
</dbReference>
<reference evidence="13" key="1">
    <citation type="journal article" date="2014" name="Front. Microbiol.">
        <title>High frequency of phylogenetically diverse reductive dehalogenase-homologous genes in deep subseafloor sedimentary metagenomes.</title>
        <authorList>
            <person name="Kawai M."/>
            <person name="Futagami T."/>
            <person name="Toyoda A."/>
            <person name="Takaki Y."/>
            <person name="Nishi S."/>
            <person name="Hori S."/>
            <person name="Arai W."/>
            <person name="Tsubouchi T."/>
            <person name="Morono Y."/>
            <person name="Uchiyama I."/>
            <person name="Ito T."/>
            <person name="Fujiyama A."/>
            <person name="Inagaki F."/>
            <person name="Takami H."/>
        </authorList>
    </citation>
    <scope>NUCLEOTIDE SEQUENCE</scope>
    <source>
        <strain evidence="13">Expedition CK06-06</strain>
    </source>
</reference>
<keyword evidence="9 12" id="KW-0472">Membrane</keyword>
<evidence type="ECO:0000256" key="5">
    <source>
        <dbReference type="ARBA" id="ARBA00022475"/>
    </source>
</evidence>
<evidence type="ECO:0000256" key="8">
    <source>
        <dbReference type="ARBA" id="ARBA00022989"/>
    </source>
</evidence>
<gene>
    <name evidence="13" type="ORF">S01H1_63604</name>
</gene>
<comment type="caution">
    <text evidence="13">The sequence shown here is derived from an EMBL/GenBank/DDBJ whole genome shotgun (WGS) entry which is preliminary data.</text>
</comment>